<evidence type="ECO:0000259" key="3">
    <source>
        <dbReference type="Pfam" id="PF16344"/>
    </source>
</evidence>
<dbReference type="PIRSF" id="PIRSF018266">
    <property type="entry name" value="FecR"/>
    <property type="match status" value="1"/>
</dbReference>
<dbReference type="Proteomes" id="UP001139450">
    <property type="component" value="Unassembled WGS sequence"/>
</dbReference>
<dbReference type="Gene3D" id="3.55.50.30">
    <property type="match status" value="1"/>
</dbReference>
<dbReference type="PANTHER" id="PTHR30273">
    <property type="entry name" value="PERIPLASMIC SIGNAL SENSOR AND SIGMA FACTOR ACTIVATOR FECR-RELATED"/>
    <property type="match status" value="1"/>
</dbReference>
<dbReference type="Gene3D" id="2.60.120.1440">
    <property type="match status" value="1"/>
</dbReference>
<keyword evidence="1" id="KW-1133">Transmembrane helix</keyword>
<name>A0A9X2B905_9SPHI</name>
<evidence type="ECO:0000256" key="1">
    <source>
        <dbReference type="SAM" id="Phobius"/>
    </source>
</evidence>
<dbReference type="EMBL" id="JALJEJ010000002">
    <property type="protein sequence ID" value="MCJ8209220.1"/>
    <property type="molecule type" value="Genomic_DNA"/>
</dbReference>
<evidence type="ECO:0000313" key="4">
    <source>
        <dbReference type="EMBL" id="MCJ8209220.1"/>
    </source>
</evidence>
<dbReference type="InterPro" id="IPR032508">
    <property type="entry name" value="FecR_C"/>
</dbReference>
<dbReference type="PANTHER" id="PTHR30273:SF2">
    <property type="entry name" value="PROTEIN FECR"/>
    <property type="match status" value="1"/>
</dbReference>
<proteinExistence type="predicted"/>
<organism evidence="4 5">
    <name type="scientific">Mucilaginibacter straminoryzae</name>
    <dbReference type="NCBI Taxonomy" id="2932774"/>
    <lineage>
        <taxon>Bacteria</taxon>
        <taxon>Pseudomonadati</taxon>
        <taxon>Bacteroidota</taxon>
        <taxon>Sphingobacteriia</taxon>
        <taxon>Sphingobacteriales</taxon>
        <taxon>Sphingobacteriaceae</taxon>
        <taxon>Mucilaginibacter</taxon>
    </lineage>
</organism>
<dbReference type="Pfam" id="PF04773">
    <property type="entry name" value="FecR"/>
    <property type="match status" value="1"/>
</dbReference>
<keyword evidence="1" id="KW-0472">Membrane</keyword>
<feature type="transmembrane region" description="Helical" evidence="1">
    <location>
        <begin position="81"/>
        <end position="99"/>
    </location>
</feature>
<dbReference type="InterPro" id="IPR012373">
    <property type="entry name" value="Ferrdict_sens_TM"/>
</dbReference>
<dbReference type="Pfam" id="PF16344">
    <property type="entry name" value="FecR_C"/>
    <property type="match status" value="1"/>
</dbReference>
<keyword evidence="1" id="KW-0812">Transmembrane</keyword>
<dbReference type="GO" id="GO:0016989">
    <property type="term" value="F:sigma factor antagonist activity"/>
    <property type="evidence" value="ECO:0007669"/>
    <property type="project" value="TreeGrafter"/>
</dbReference>
<evidence type="ECO:0000259" key="2">
    <source>
        <dbReference type="Pfam" id="PF04773"/>
    </source>
</evidence>
<accession>A0A9X2B905</accession>
<protein>
    <submittedName>
        <fullName evidence="4">FecR domain-containing protein</fullName>
    </submittedName>
</protein>
<feature type="domain" description="Protein FecR C-terminal" evidence="3">
    <location>
        <begin position="310"/>
        <end position="371"/>
    </location>
</feature>
<dbReference type="AlphaFoldDB" id="A0A9X2B905"/>
<reference evidence="4" key="1">
    <citation type="submission" date="2022-04" db="EMBL/GenBank/DDBJ databases">
        <title>Mucilaginibacter sp. RS28 isolated from freshwater.</title>
        <authorList>
            <person name="Ko S.-R."/>
        </authorList>
    </citation>
    <scope>NUCLEOTIDE SEQUENCE</scope>
    <source>
        <strain evidence="4">RS28</strain>
    </source>
</reference>
<feature type="domain" description="FecR protein" evidence="2">
    <location>
        <begin position="171"/>
        <end position="266"/>
    </location>
</feature>
<sequence length="385" mass="42575">MNPAERRLLELLEKIEHGTATPAEKFELDEWYASFEHDPKLTPQLPKAKLAATRDRMLSNIRKAAKAPADEMSNQKRFSKGRMAITLLVLIPLLLILTTKRIATIIHSQPDAMPGSQTAVLTLGTGKRIDVGSAKVGVVYTGNGYQIIKNSKGMISYRLNAANSVITERNVLSTPAGGQFLVVLADGSKVWLNAMSSLTYPAGLSKHKREVNLNGEGYFEVAKDRAHPFEVTTLKDKVEVLGTHFNIAAYTDEATQKTTLLEGSVKVSALAAGADTKIIKPGEQAEDKGGLLNVKPVNAEDAASWKDGVFSFDHTELRPLMQQLARWYNVDVVYQGQVQHRFFSGEIDRSYTLRQVLKVLELGDVHFRIENPSDGKERKRLVLIP</sequence>
<keyword evidence="5" id="KW-1185">Reference proteome</keyword>
<dbReference type="RefSeq" id="WP_245129049.1">
    <property type="nucleotide sequence ID" value="NZ_JALJEJ010000002.1"/>
</dbReference>
<dbReference type="InterPro" id="IPR006860">
    <property type="entry name" value="FecR"/>
</dbReference>
<gene>
    <name evidence="4" type="ORF">MUY27_05840</name>
</gene>
<evidence type="ECO:0000313" key="5">
    <source>
        <dbReference type="Proteomes" id="UP001139450"/>
    </source>
</evidence>
<comment type="caution">
    <text evidence="4">The sequence shown here is derived from an EMBL/GenBank/DDBJ whole genome shotgun (WGS) entry which is preliminary data.</text>
</comment>